<comment type="catalytic activity">
    <reaction evidence="6">
        <text>L-glutamate + H(+) = 4-aminobutanoate + CO2</text>
        <dbReference type="Rhea" id="RHEA:17785"/>
        <dbReference type="ChEBI" id="CHEBI:15378"/>
        <dbReference type="ChEBI" id="CHEBI:16526"/>
        <dbReference type="ChEBI" id="CHEBI:29985"/>
        <dbReference type="ChEBI" id="CHEBI:59888"/>
        <dbReference type="EC" id="4.1.1.15"/>
    </reaction>
</comment>
<gene>
    <name evidence="10" type="ORF">PC117_g642</name>
</gene>
<dbReference type="PANTHER" id="PTHR43321">
    <property type="entry name" value="GLUTAMATE DECARBOXYLASE"/>
    <property type="match status" value="1"/>
</dbReference>
<feature type="region of interest" description="Disordered" evidence="9">
    <location>
        <begin position="119"/>
        <end position="161"/>
    </location>
</feature>
<dbReference type="GO" id="GO:0030170">
    <property type="term" value="F:pyridoxal phosphate binding"/>
    <property type="evidence" value="ECO:0007669"/>
    <property type="project" value="InterPro"/>
</dbReference>
<dbReference type="InterPro" id="IPR010107">
    <property type="entry name" value="Glutamate_decarboxylase"/>
</dbReference>
<comment type="similarity">
    <text evidence="2 8">Belongs to the group II decarboxylase family.</text>
</comment>
<evidence type="ECO:0000256" key="8">
    <source>
        <dbReference type="RuleBase" id="RU000382"/>
    </source>
</evidence>
<dbReference type="InterPro" id="IPR009057">
    <property type="entry name" value="Homeodomain-like_sf"/>
</dbReference>
<sequence length="300" mass="33920">MPSQLRLKRHTPEERRRVLDAYSSGGDWRAIAHYNGFPRTTAEYLVGHGRVEDLPRGGSRANKVTPEIKEALETWMNECCTFTLRTLQNLVVEDFNVKLSQTTISRHLIDMMYTIKQADHVQQRDEQGEEEGRKKHHRSGPVSPACRDPKSLRANAPKPSHAPLGDGMRNWLHCEYEDIKRIYDMLVEQNELNGWHIALHVGAASGDFIAPFINPELQWDFRLPNVKSINVSGHKFGLGGRCTGCYALVDTDFFNIVDKAHMPLVAFSLKDSSAYTCFDKLKGRDDHARGGQAELLVPNG</sequence>
<dbReference type="InterPro" id="IPR015421">
    <property type="entry name" value="PyrdxlP-dep_Trfase_major"/>
</dbReference>
<keyword evidence="4 7" id="KW-0663">Pyridoxal phosphate</keyword>
<dbReference type="EC" id="4.1.1.15" evidence="3"/>
<dbReference type="InterPro" id="IPR002129">
    <property type="entry name" value="PyrdxlP-dep_de-COase"/>
</dbReference>
<comment type="caution">
    <text evidence="10">The sequence shown here is derived from an EMBL/GenBank/DDBJ whole genome shotgun (WGS) entry which is preliminary data.</text>
</comment>
<evidence type="ECO:0000313" key="10">
    <source>
        <dbReference type="EMBL" id="KAG2955116.1"/>
    </source>
</evidence>
<dbReference type="SUPFAM" id="SSF53383">
    <property type="entry name" value="PLP-dependent transferases"/>
    <property type="match status" value="1"/>
</dbReference>
<comment type="cofactor">
    <cofactor evidence="1 7 8">
        <name>pyridoxal 5'-phosphate</name>
        <dbReference type="ChEBI" id="CHEBI:597326"/>
    </cofactor>
</comment>
<dbReference type="GO" id="GO:0004351">
    <property type="term" value="F:glutamate decarboxylase activity"/>
    <property type="evidence" value="ECO:0007669"/>
    <property type="project" value="UniProtKB-EC"/>
</dbReference>
<dbReference type="VEuPathDB" id="FungiDB:PC110_g7897"/>
<dbReference type="Proteomes" id="UP000736787">
    <property type="component" value="Unassembled WGS sequence"/>
</dbReference>
<feature type="compositionally biased region" description="Basic and acidic residues" evidence="9">
    <location>
        <begin position="119"/>
        <end position="133"/>
    </location>
</feature>
<dbReference type="EMBL" id="RCMK01000007">
    <property type="protein sequence ID" value="KAG2955116.1"/>
    <property type="molecule type" value="Genomic_DNA"/>
</dbReference>
<dbReference type="PANTHER" id="PTHR43321:SF3">
    <property type="entry name" value="GLUTAMATE DECARBOXYLASE"/>
    <property type="match status" value="1"/>
</dbReference>
<dbReference type="GO" id="GO:0005829">
    <property type="term" value="C:cytosol"/>
    <property type="evidence" value="ECO:0007669"/>
    <property type="project" value="TreeGrafter"/>
</dbReference>
<evidence type="ECO:0000256" key="9">
    <source>
        <dbReference type="SAM" id="MobiDB-lite"/>
    </source>
</evidence>
<dbReference type="SUPFAM" id="SSF46689">
    <property type="entry name" value="Homeodomain-like"/>
    <property type="match status" value="1"/>
</dbReference>
<dbReference type="VEuPathDB" id="FungiDB:PC110_g6055"/>
<accession>A0A8T1EP45</accession>
<evidence type="ECO:0000256" key="6">
    <source>
        <dbReference type="ARBA" id="ARBA00048868"/>
    </source>
</evidence>
<evidence type="ECO:0000256" key="7">
    <source>
        <dbReference type="PIRSR" id="PIRSR602129-50"/>
    </source>
</evidence>
<name>A0A8T1EP45_9STRA</name>
<evidence type="ECO:0000256" key="5">
    <source>
        <dbReference type="ARBA" id="ARBA00023239"/>
    </source>
</evidence>
<dbReference type="AlphaFoldDB" id="A0A8T1EP45"/>
<dbReference type="GO" id="GO:0006538">
    <property type="term" value="P:L-glutamate catabolic process"/>
    <property type="evidence" value="ECO:0007669"/>
    <property type="project" value="TreeGrafter"/>
</dbReference>
<organism evidence="10 11">
    <name type="scientific">Phytophthora cactorum</name>
    <dbReference type="NCBI Taxonomy" id="29920"/>
    <lineage>
        <taxon>Eukaryota</taxon>
        <taxon>Sar</taxon>
        <taxon>Stramenopiles</taxon>
        <taxon>Oomycota</taxon>
        <taxon>Peronosporomycetes</taxon>
        <taxon>Peronosporales</taxon>
        <taxon>Peronosporaceae</taxon>
        <taxon>Phytophthora</taxon>
    </lineage>
</organism>
<reference evidence="10" key="1">
    <citation type="submission" date="2018-10" db="EMBL/GenBank/DDBJ databases">
        <title>Effector identification in a new, highly contiguous assembly of the strawberry crown rot pathogen Phytophthora cactorum.</title>
        <authorList>
            <person name="Armitage A.D."/>
            <person name="Nellist C.F."/>
            <person name="Bates H."/>
            <person name="Vickerstaff R.J."/>
            <person name="Harrison R.J."/>
        </authorList>
    </citation>
    <scope>NUCLEOTIDE SEQUENCE</scope>
    <source>
        <strain evidence="10">4040</strain>
    </source>
</reference>
<protein>
    <recommendedName>
        <fullName evidence="3">glutamate decarboxylase</fullName>
        <ecNumber evidence="3">4.1.1.15</ecNumber>
    </recommendedName>
</protein>
<dbReference type="Gene3D" id="3.40.640.10">
    <property type="entry name" value="Type I PLP-dependent aspartate aminotransferase-like (Major domain)"/>
    <property type="match status" value="1"/>
</dbReference>
<evidence type="ECO:0000256" key="3">
    <source>
        <dbReference type="ARBA" id="ARBA00012421"/>
    </source>
</evidence>
<keyword evidence="5 8" id="KW-0456">Lyase</keyword>
<dbReference type="InterPro" id="IPR015424">
    <property type="entry name" value="PyrdxlP-dep_Trfase"/>
</dbReference>
<feature type="modified residue" description="N6-(pyridoxal phosphate)lysine" evidence="7">
    <location>
        <position position="235"/>
    </location>
</feature>
<dbReference type="Pfam" id="PF00282">
    <property type="entry name" value="Pyridoxal_deC"/>
    <property type="match status" value="1"/>
</dbReference>
<evidence type="ECO:0000256" key="1">
    <source>
        <dbReference type="ARBA" id="ARBA00001933"/>
    </source>
</evidence>
<dbReference type="VEuPathDB" id="FungiDB:PC110_g4794"/>
<proteinExistence type="inferred from homology"/>
<evidence type="ECO:0000256" key="2">
    <source>
        <dbReference type="ARBA" id="ARBA00009533"/>
    </source>
</evidence>
<evidence type="ECO:0000313" key="11">
    <source>
        <dbReference type="Proteomes" id="UP000736787"/>
    </source>
</evidence>
<evidence type="ECO:0000256" key="4">
    <source>
        <dbReference type="ARBA" id="ARBA00022898"/>
    </source>
</evidence>